<comment type="similarity">
    <text evidence="1">Belongs to the sulfatase family.</text>
</comment>
<gene>
    <name evidence="3" type="ORF">N495_13375</name>
</gene>
<comment type="caution">
    <text evidence="3">The sequence shown here is derived from an EMBL/GenBank/DDBJ whole genome shotgun (WGS) entry which is preliminary data.</text>
</comment>
<dbReference type="Gene3D" id="3.40.720.10">
    <property type="entry name" value="Alkaline Phosphatase, subunit A"/>
    <property type="match status" value="1"/>
</dbReference>
<dbReference type="EMBL" id="JXSU01000007">
    <property type="protein sequence ID" value="KIS24515.1"/>
    <property type="molecule type" value="Genomic_DNA"/>
</dbReference>
<dbReference type="PATRIC" id="fig|1379739.3.peg.3063"/>
<dbReference type="GO" id="GO:0004065">
    <property type="term" value="F:arylsulfatase activity"/>
    <property type="evidence" value="ECO:0007669"/>
    <property type="project" value="TreeGrafter"/>
</dbReference>
<feature type="domain" description="Sulfatase N-terminal" evidence="2">
    <location>
        <begin position="297"/>
        <end position="575"/>
    </location>
</feature>
<dbReference type="InterPro" id="IPR017850">
    <property type="entry name" value="Alkaline_phosphatase_core_sf"/>
</dbReference>
<evidence type="ECO:0000313" key="4">
    <source>
        <dbReference type="Proteomes" id="UP000032250"/>
    </source>
</evidence>
<dbReference type="SUPFAM" id="SSF53649">
    <property type="entry name" value="Alkaline phosphatase-like"/>
    <property type="match status" value="1"/>
</dbReference>
<dbReference type="Gene3D" id="1.25.40.10">
    <property type="entry name" value="Tetratricopeptide repeat domain"/>
    <property type="match status" value="1"/>
</dbReference>
<dbReference type="InterPro" id="IPR011990">
    <property type="entry name" value="TPR-like_helical_dom_sf"/>
</dbReference>
<dbReference type="AlphaFoldDB" id="A0A0D1BVX4"/>
<evidence type="ECO:0000259" key="2">
    <source>
        <dbReference type="Pfam" id="PF00884"/>
    </source>
</evidence>
<dbReference type="OrthoDB" id="9762324at2"/>
<dbReference type="InterPro" id="IPR000917">
    <property type="entry name" value="Sulfatase_N"/>
</dbReference>
<dbReference type="Pfam" id="PF00884">
    <property type="entry name" value="Sulfatase"/>
    <property type="match status" value="1"/>
</dbReference>
<name>A0A0D1BVX4_CLOBO</name>
<organism evidence="3 4">
    <name type="scientific">Clostridium botulinum B2 450</name>
    <dbReference type="NCBI Taxonomy" id="1379739"/>
    <lineage>
        <taxon>Bacteria</taxon>
        <taxon>Bacillati</taxon>
        <taxon>Bacillota</taxon>
        <taxon>Clostridia</taxon>
        <taxon>Eubacteriales</taxon>
        <taxon>Clostridiaceae</taxon>
        <taxon>Clostridium</taxon>
    </lineage>
</organism>
<dbReference type="RefSeq" id="WP_043032187.1">
    <property type="nucleotide sequence ID" value="NZ_JXSU01000007.1"/>
</dbReference>
<reference evidence="3 4" key="1">
    <citation type="submission" date="2014-06" db="EMBL/GenBank/DDBJ databases">
        <title>Genome characterization of distinct group I Clostridium botulinum lineages.</title>
        <authorList>
            <person name="Giordani F."/>
            <person name="Anselmo A."/>
            <person name="Fillo S."/>
            <person name="Palozzi A.M."/>
            <person name="Fortunato A."/>
            <person name="Gentile B."/>
            <person name="Ciammaruconi A."/>
            <person name="Anniballi F."/>
            <person name="De Medici D."/>
            <person name="Lista F."/>
        </authorList>
    </citation>
    <scope>NUCLEOTIDE SEQUENCE [LARGE SCALE GENOMIC DNA]</scope>
    <source>
        <strain evidence="3 4">B2 450</strain>
    </source>
</reference>
<dbReference type="Proteomes" id="UP000032250">
    <property type="component" value="Unassembled WGS sequence"/>
</dbReference>
<protein>
    <submittedName>
        <fullName evidence="3">Sulfatase</fullName>
    </submittedName>
</protein>
<evidence type="ECO:0000313" key="3">
    <source>
        <dbReference type="EMBL" id="KIS24515.1"/>
    </source>
</evidence>
<sequence length="681" mass="79752">MTLEEFKIKVSGLKKTKTTIEDYITKGKYDEAKDILNKYEEQFPFDMTISTIKAALYVCENNLEQAESVLLQALKELPFNYEINYNLGMVYGFKGDFIESANFYFKALKYCNSHEEKSMIINSIDELSKIVISNYPSKVIEFKNKIIEFKSKVNEIDARSFPLNGKEESLIGKFIDEENNVKGHYVNLYKIEDFVNLHPQFVNLYKTEMLHGKFVNKTIDIEVNEDIAVPVSTRSMSNINFKINNKEFNLDKLMPNSFHYVPIRENGKLTIQSDNEFFLGDIIKLKDEIREDRPKLIMYLFIDGLSQETIKQDKFKKMMPKTYEFFNDGLRFNNCYCNSEWTLPGLATFFTGEYTTNHKLFHPQFTYKLGSKEKLMSEIFKGEGYFTTQICGDWRKTPLYGYNKGFDRTIYQPGIDGMGCEEIVMETMEHLEAFDEKNNFIWLSFGDLHKVADNIEPKISSQIKGSLYSRTVEKDNNETVFKNYDEKKIERYEMEIKKLDFYLDILFNYINSKYSKEEVLIMLVSDHGQTFLKKDTGFFHDGRTKVPFFIKGTNIKNKSIDDIIENVDVLSMVLKFSNIEYDSNIDGKLPACLGGDYKREFSYTESIFPGQTYKVVINDYAHRFIFESEKFVENDGRVDIENFNISLINKETGIDEKNKLQEKIEKYLEVVFNHIKKNIKV</sequence>
<accession>A0A0D1BVX4</accession>
<dbReference type="InterPro" id="IPR050738">
    <property type="entry name" value="Sulfatase"/>
</dbReference>
<proteinExistence type="inferred from homology"/>
<dbReference type="SUPFAM" id="SSF48452">
    <property type="entry name" value="TPR-like"/>
    <property type="match status" value="1"/>
</dbReference>
<dbReference type="HOGENOM" id="CLU_407539_0_0_9"/>
<dbReference type="PANTHER" id="PTHR42693:SF33">
    <property type="entry name" value="ARYLSULFATASE"/>
    <property type="match status" value="1"/>
</dbReference>
<evidence type="ECO:0000256" key="1">
    <source>
        <dbReference type="ARBA" id="ARBA00008779"/>
    </source>
</evidence>
<dbReference type="PANTHER" id="PTHR42693">
    <property type="entry name" value="ARYLSULFATASE FAMILY MEMBER"/>
    <property type="match status" value="1"/>
</dbReference>